<feature type="region of interest" description="Disordered" evidence="1">
    <location>
        <begin position="1064"/>
        <end position="1094"/>
    </location>
</feature>
<dbReference type="Proteomes" id="UP000813824">
    <property type="component" value="Unassembled WGS sequence"/>
</dbReference>
<dbReference type="InterPro" id="IPR045338">
    <property type="entry name" value="DUF6535"/>
</dbReference>
<comment type="caution">
    <text evidence="4">The sequence shown here is derived from an EMBL/GenBank/DDBJ whole genome shotgun (WGS) entry which is preliminary data.</text>
</comment>
<reference evidence="4" key="1">
    <citation type="journal article" date="2021" name="New Phytol.">
        <title>Evolutionary innovations through gain and loss of genes in the ectomycorrhizal Boletales.</title>
        <authorList>
            <person name="Wu G."/>
            <person name="Miyauchi S."/>
            <person name="Morin E."/>
            <person name="Kuo A."/>
            <person name="Drula E."/>
            <person name="Varga T."/>
            <person name="Kohler A."/>
            <person name="Feng B."/>
            <person name="Cao Y."/>
            <person name="Lipzen A."/>
            <person name="Daum C."/>
            <person name="Hundley H."/>
            <person name="Pangilinan J."/>
            <person name="Johnson J."/>
            <person name="Barry K."/>
            <person name="LaButti K."/>
            <person name="Ng V."/>
            <person name="Ahrendt S."/>
            <person name="Min B."/>
            <person name="Choi I.G."/>
            <person name="Park H."/>
            <person name="Plett J.M."/>
            <person name="Magnuson J."/>
            <person name="Spatafora J.W."/>
            <person name="Nagy L.G."/>
            <person name="Henrissat B."/>
            <person name="Grigoriev I.V."/>
            <person name="Yang Z.L."/>
            <person name="Xu J."/>
            <person name="Martin F.M."/>
        </authorList>
    </citation>
    <scope>NUCLEOTIDE SEQUENCE</scope>
    <source>
        <strain evidence="4">KKN 215</strain>
    </source>
</reference>
<evidence type="ECO:0000313" key="4">
    <source>
        <dbReference type="EMBL" id="KAH8085947.1"/>
    </source>
</evidence>
<organism evidence="4 5">
    <name type="scientific">Cristinia sonorae</name>
    <dbReference type="NCBI Taxonomy" id="1940300"/>
    <lineage>
        <taxon>Eukaryota</taxon>
        <taxon>Fungi</taxon>
        <taxon>Dikarya</taxon>
        <taxon>Basidiomycota</taxon>
        <taxon>Agaricomycotina</taxon>
        <taxon>Agaricomycetes</taxon>
        <taxon>Agaricomycetidae</taxon>
        <taxon>Agaricales</taxon>
        <taxon>Pleurotineae</taxon>
        <taxon>Stephanosporaceae</taxon>
        <taxon>Cristinia</taxon>
    </lineage>
</organism>
<dbReference type="AlphaFoldDB" id="A0A8K0UFK2"/>
<dbReference type="OrthoDB" id="3219854at2759"/>
<evidence type="ECO:0000256" key="2">
    <source>
        <dbReference type="SAM" id="Phobius"/>
    </source>
</evidence>
<feature type="transmembrane region" description="Helical" evidence="2">
    <location>
        <begin position="203"/>
        <end position="228"/>
    </location>
</feature>
<dbReference type="EMBL" id="JAEVFJ010000043">
    <property type="protein sequence ID" value="KAH8085947.1"/>
    <property type="molecule type" value="Genomic_DNA"/>
</dbReference>
<feature type="transmembrane region" description="Helical" evidence="2">
    <location>
        <begin position="110"/>
        <end position="139"/>
    </location>
</feature>
<gene>
    <name evidence="4" type="ORF">BXZ70DRAFT_554556</name>
</gene>
<keyword evidence="5" id="KW-1185">Reference proteome</keyword>
<feature type="domain" description="DUF6535" evidence="3">
    <location>
        <begin position="21"/>
        <end position="197"/>
    </location>
</feature>
<evidence type="ECO:0000256" key="1">
    <source>
        <dbReference type="SAM" id="MobiDB-lite"/>
    </source>
</evidence>
<evidence type="ECO:0000259" key="3">
    <source>
        <dbReference type="Pfam" id="PF20153"/>
    </source>
</evidence>
<keyword evidence="2" id="KW-0812">Transmembrane</keyword>
<keyword evidence="2" id="KW-1133">Transmembrane helix</keyword>
<keyword evidence="2" id="KW-0472">Membrane</keyword>
<feature type="transmembrane region" description="Helical" evidence="2">
    <location>
        <begin position="176"/>
        <end position="197"/>
    </location>
</feature>
<name>A0A8K0UFK2_9AGAR</name>
<accession>A0A8K0UFK2</accession>
<proteinExistence type="predicted"/>
<evidence type="ECO:0000313" key="5">
    <source>
        <dbReference type="Proteomes" id="UP000813824"/>
    </source>
</evidence>
<sequence length="1094" mass="125088">MTLRSSTIIPRDGETKSVRFWNRYKLEADEYDAEFLKRFRDDLNGTMILSALFTAVEASVASMSLSDLGPDPNLKMETLLQNLVLLSMRNSSDPLPMLINLPEWNGPDAIVILVQFLLYASLACSLSVALGTVLGLQWLSRYESVGERGSMEDRCRERQRKLNGLEEWHFRTILEVLPVLLQISLLLFGLALSAYMWDKQRVVGAVLISVHGLAALLYVMAIAVSVLYSDCPFTTPLSDRIRDFSAYTAGIYRSLLRRLAWSGVHRYATSLIRQISNVFMSISTIFMSMFHWIHHSQGQSIGPHRDLEASTLPPHLPTTPFYRVSSWAQKVIAPMFNARRAIRRRFGTRHRVIRNADLDRVAILWLLKTSTNTDVRVDALVVASDLKWEDATVPEFLRLGVALELELILNRLAVGFKPDPHPGSFPSIPRMNKDRALAYGSTFLFVYWEWRILDPDAATTWIGAFGPRFMQSNPSLMKTLQEDELARVFILPQEREVLHLLYLTLAIDSDVCEEKPKAAEILRCEAVADVESLCNRTLFYLAQVAQQGTSASRHQLLLVVARRYHHAATSELAHSVAFLTFSILCGYRHDRMDNLQRIALDSIDRDVLVKKIPGLMEHFLRRLYSGRDRSCILALQTIIRLIHTHTADFGFMREPWFSEQCLRVAKNHIPHVFLLQSPSILVGFIAGLLRLTILCACHKQDTSLPSFSHELRLGWITEEELYSSPLWRFLDYLRIKETQLTMTESADSIHHAAADIFLLLSTINTPPDLELLVFLSEWLERIKTSEQLSQNWTRTWSEHPLFRTQSAILCYVFSLPAQLRSKPEFLSILDSPLAENPDARFCSLVSLPHTEQLFGATGVNSVATRDTLFIQILSGQPDLDELEAAVLYVRQWAAVIHRWMPSSPTKPFPVGLLSRCRTLTSLSDTIWDATGKETRLSAQCIWILVLWLKQFSLVPFRDDISPWHDMDLVATKQRILSFDPSDVAPVADYIHDLAYNFTDGDISTQLRDVRSSLISKLSERRGFQVEVAWRSEEEKQEMERWKAQLAVQLQQEVQRLQEGMQQLRQLDIQNKPQRGKRKTRAPEHSWKAVQNKQT</sequence>
<dbReference type="Pfam" id="PF20153">
    <property type="entry name" value="DUF6535"/>
    <property type="match status" value="1"/>
</dbReference>
<protein>
    <recommendedName>
        <fullName evidence="3">DUF6535 domain-containing protein</fullName>
    </recommendedName>
</protein>